<organism evidence="2 3">
    <name type="scientific">Puccinia coronata f. sp. avenae</name>
    <dbReference type="NCBI Taxonomy" id="200324"/>
    <lineage>
        <taxon>Eukaryota</taxon>
        <taxon>Fungi</taxon>
        <taxon>Dikarya</taxon>
        <taxon>Basidiomycota</taxon>
        <taxon>Pucciniomycotina</taxon>
        <taxon>Pucciniomycetes</taxon>
        <taxon>Pucciniales</taxon>
        <taxon>Pucciniaceae</taxon>
        <taxon>Puccinia</taxon>
    </lineage>
</organism>
<evidence type="ECO:0000313" key="2">
    <source>
        <dbReference type="EMBL" id="PLW50100.1"/>
    </source>
</evidence>
<name>A0A2N5VJF0_9BASI</name>
<reference evidence="2 3" key="1">
    <citation type="submission" date="2017-11" db="EMBL/GenBank/DDBJ databases">
        <title>De novo assembly and phasing of dikaryotic genomes from two isolates of Puccinia coronata f. sp. avenae, the causal agent of oat crown rust.</title>
        <authorList>
            <person name="Miller M.E."/>
            <person name="Zhang Y."/>
            <person name="Omidvar V."/>
            <person name="Sperschneider J."/>
            <person name="Schwessinger B."/>
            <person name="Raley C."/>
            <person name="Palmer J.M."/>
            <person name="Garnica D."/>
            <person name="Upadhyaya N."/>
            <person name="Rathjen J."/>
            <person name="Taylor J.M."/>
            <person name="Park R.F."/>
            <person name="Dodds P.N."/>
            <person name="Hirsch C.D."/>
            <person name="Kianian S.F."/>
            <person name="Figueroa M."/>
        </authorList>
    </citation>
    <scope>NUCLEOTIDE SEQUENCE [LARGE SCALE GENOMIC DNA]</scope>
    <source>
        <strain evidence="2">12SD80</strain>
    </source>
</reference>
<accession>A0A2N5VJF0</accession>
<evidence type="ECO:0000313" key="3">
    <source>
        <dbReference type="Proteomes" id="UP000235392"/>
    </source>
</evidence>
<feature type="compositionally biased region" description="Low complexity" evidence="1">
    <location>
        <begin position="15"/>
        <end position="29"/>
    </location>
</feature>
<dbReference type="AlphaFoldDB" id="A0A2N5VJF0"/>
<gene>
    <name evidence="2" type="ORF">PCASD_01879</name>
</gene>
<proteinExistence type="predicted"/>
<comment type="caution">
    <text evidence="2">The sequence shown here is derived from an EMBL/GenBank/DDBJ whole genome shotgun (WGS) entry which is preliminary data.</text>
</comment>
<feature type="compositionally biased region" description="Polar residues" evidence="1">
    <location>
        <begin position="51"/>
        <end position="63"/>
    </location>
</feature>
<dbReference type="EMBL" id="PGCI01000012">
    <property type="protein sequence ID" value="PLW50100.1"/>
    <property type="molecule type" value="Genomic_DNA"/>
</dbReference>
<evidence type="ECO:0000256" key="1">
    <source>
        <dbReference type="SAM" id="MobiDB-lite"/>
    </source>
</evidence>
<dbReference type="Proteomes" id="UP000235392">
    <property type="component" value="Unassembled WGS sequence"/>
</dbReference>
<sequence length="217" mass="23674">MAGTQSSKKCRKANASSLFSVSSSPAQPSRNQRNQKIISLVNDSKDEPTPTEINNPTDSTQPAKLQEMTDEQELRKALKVHKAAISSTYSACNPPQLSDQLNKHGRRMIAYPCKTQVCGNKIHWPTEDTSPSNLSKHVASCTKKVNDSKSQKLAAVGVTGTGDVEVREDLLMESLKSHQGAMYLGLDVWQSPNGFDILGTVIYRLVEQPGSGGEFEL</sequence>
<feature type="region of interest" description="Disordered" evidence="1">
    <location>
        <begin position="1"/>
        <end position="64"/>
    </location>
</feature>
<protein>
    <submittedName>
        <fullName evidence="2">Uncharacterized protein</fullName>
    </submittedName>
</protein>